<dbReference type="RefSeq" id="WP_120150504.1">
    <property type="nucleotide sequence ID" value="NZ_QZVT01000015.1"/>
</dbReference>
<dbReference type="AlphaFoldDB" id="A0A3A5M9B0"/>
<sequence>MSFDLTLCPVHALSVLPSGTTVGGIEIGDVGAIPAATKLRLREVMELQQALHNAHPPAHTDRLTLIGNLIGRPLASFSEVRRYELRPLLRSLIVLSAKNDS</sequence>
<organism evidence="1 2">
    <name type="scientific">Arthrobacter cheniae</name>
    <dbReference type="NCBI Taxonomy" id="1258888"/>
    <lineage>
        <taxon>Bacteria</taxon>
        <taxon>Bacillati</taxon>
        <taxon>Actinomycetota</taxon>
        <taxon>Actinomycetes</taxon>
        <taxon>Micrococcales</taxon>
        <taxon>Micrococcaceae</taxon>
        <taxon>Arthrobacter</taxon>
    </lineage>
</organism>
<evidence type="ECO:0000313" key="1">
    <source>
        <dbReference type="EMBL" id="RJT75634.1"/>
    </source>
</evidence>
<accession>A0A3A5M9B0</accession>
<protein>
    <submittedName>
        <fullName evidence="1">Uncharacterized protein</fullName>
    </submittedName>
</protein>
<dbReference type="EMBL" id="QZVT01000015">
    <property type="protein sequence ID" value="RJT75634.1"/>
    <property type="molecule type" value="Genomic_DNA"/>
</dbReference>
<evidence type="ECO:0000313" key="2">
    <source>
        <dbReference type="Proteomes" id="UP000272560"/>
    </source>
</evidence>
<dbReference type="OrthoDB" id="9919900at2"/>
<proteinExistence type="predicted"/>
<name>A0A3A5M9B0_9MICC</name>
<reference evidence="1 2" key="1">
    <citation type="submission" date="2018-09" db="EMBL/GenBank/DDBJ databases">
        <title>Novel species of Arthrobacter.</title>
        <authorList>
            <person name="Liu Q."/>
            <person name="Xin Y.-H."/>
        </authorList>
    </citation>
    <scope>NUCLEOTIDE SEQUENCE [LARGE SCALE GENOMIC DNA]</scope>
    <source>
        <strain evidence="1 2">Hz2</strain>
    </source>
</reference>
<dbReference type="Proteomes" id="UP000272560">
    <property type="component" value="Unassembled WGS sequence"/>
</dbReference>
<comment type="caution">
    <text evidence="1">The sequence shown here is derived from an EMBL/GenBank/DDBJ whole genome shotgun (WGS) entry which is preliminary data.</text>
</comment>
<gene>
    <name evidence="1" type="ORF">D6T63_17590</name>
</gene>
<keyword evidence="2" id="KW-1185">Reference proteome</keyword>